<evidence type="ECO:0008006" key="3">
    <source>
        <dbReference type="Google" id="ProtNLM"/>
    </source>
</evidence>
<protein>
    <recommendedName>
        <fullName evidence="3">DUF3046 domain-containing protein</fullName>
    </recommendedName>
</protein>
<name>A0ABP9BGX9_9MICC</name>
<dbReference type="InterPro" id="IPR021408">
    <property type="entry name" value="DUF3046"/>
</dbReference>
<evidence type="ECO:0000313" key="2">
    <source>
        <dbReference type="Proteomes" id="UP001500187"/>
    </source>
</evidence>
<dbReference type="EMBL" id="BAABKP010000002">
    <property type="protein sequence ID" value="GAA4795468.1"/>
    <property type="molecule type" value="Genomic_DNA"/>
</dbReference>
<evidence type="ECO:0000313" key="1">
    <source>
        <dbReference type="EMBL" id="GAA4795468.1"/>
    </source>
</evidence>
<dbReference type="RefSeq" id="WP_237203599.1">
    <property type="nucleotide sequence ID" value="NZ_BAABKP010000002.1"/>
</dbReference>
<dbReference type="Proteomes" id="UP001500187">
    <property type="component" value="Unassembled WGS sequence"/>
</dbReference>
<organism evidence="1 2">
    <name type="scientific">Rothia endophytica</name>
    <dbReference type="NCBI Taxonomy" id="1324766"/>
    <lineage>
        <taxon>Bacteria</taxon>
        <taxon>Bacillati</taxon>
        <taxon>Actinomycetota</taxon>
        <taxon>Actinomycetes</taxon>
        <taxon>Micrococcales</taxon>
        <taxon>Micrococcaceae</taxon>
        <taxon>Rothia</taxon>
    </lineage>
</organism>
<reference evidence="2" key="1">
    <citation type="journal article" date="2019" name="Int. J. Syst. Evol. Microbiol.">
        <title>The Global Catalogue of Microorganisms (GCM) 10K type strain sequencing project: providing services to taxonomists for standard genome sequencing and annotation.</title>
        <authorList>
            <consortium name="The Broad Institute Genomics Platform"/>
            <consortium name="The Broad Institute Genome Sequencing Center for Infectious Disease"/>
            <person name="Wu L."/>
            <person name="Ma J."/>
        </authorList>
    </citation>
    <scope>NUCLEOTIDE SEQUENCE [LARGE SCALE GENOMIC DNA]</scope>
    <source>
        <strain evidence="2">JCM 18541</strain>
    </source>
</reference>
<dbReference type="Pfam" id="PF11248">
    <property type="entry name" value="DUF3046"/>
    <property type="match status" value="1"/>
</dbReference>
<comment type="caution">
    <text evidence="1">The sequence shown here is derived from an EMBL/GenBank/DDBJ whole genome shotgun (WGS) entry which is preliminary data.</text>
</comment>
<sequence>MKLSEFWVAMEHEFGSAYARHLARDLVPGDFGDLTVEQALAAGKDVRAVWLAVCRIQDLPEDRWLGPDVAQRA</sequence>
<proteinExistence type="predicted"/>
<accession>A0ABP9BGX9</accession>
<keyword evidence="2" id="KW-1185">Reference proteome</keyword>
<gene>
    <name evidence="1" type="ORF">GCM10023352_13370</name>
</gene>